<evidence type="ECO:0000259" key="15">
    <source>
        <dbReference type="Pfam" id="PF07715"/>
    </source>
</evidence>
<dbReference type="NCBIfam" id="TIGR01785">
    <property type="entry name" value="TonB-hemin"/>
    <property type="match status" value="1"/>
</dbReference>
<dbReference type="GO" id="GO:0009279">
    <property type="term" value="C:cell outer membrane"/>
    <property type="evidence" value="ECO:0007669"/>
    <property type="project" value="UniProtKB-SubCell"/>
</dbReference>
<comment type="caution">
    <text evidence="16">The sequence shown here is derived from an EMBL/GenBank/DDBJ whole genome shotgun (WGS) entry which is preliminary data.</text>
</comment>
<evidence type="ECO:0008006" key="18">
    <source>
        <dbReference type="Google" id="ProtNLM"/>
    </source>
</evidence>
<dbReference type="PROSITE" id="PS01156">
    <property type="entry name" value="TONB_DEPENDENT_REC_2"/>
    <property type="match status" value="1"/>
</dbReference>
<name>A0A233RIW6_9GAMM</name>
<dbReference type="InterPro" id="IPR037066">
    <property type="entry name" value="Plug_dom_sf"/>
</dbReference>
<dbReference type="InterPro" id="IPR012910">
    <property type="entry name" value="Plug_dom"/>
</dbReference>
<keyword evidence="7 12" id="KW-0798">TonB box</keyword>
<dbReference type="AlphaFoldDB" id="A0A233RIW6"/>
<proteinExistence type="inferred from homology"/>
<accession>A0A233RIW6</accession>
<evidence type="ECO:0000313" key="17">
    <source>
        <dbReference type="Proteomes" id="UP000242757"/>
    </source>
</evidence>
<evidence type="ECO:0000256" key="10">
    <source>
        <dbReference type="PROSITE-ProRule" id="PRU01360"/>
    </source>
</evidence>
<evidence type="ECO:0000256" key="7">
    <source>
        <dbReference type="ARBA" id="ARBA00023077"/>
    </source>
</evidence>
<feature type="region of interest" description="Disordered" evidence="13">
    <location>
        <begin position="275"/>
        <end position="307"/>
    </location>
</feature>
<feature type="region of interest" description="Disordered" evidence="13">
    <location>
        <begin position="378"/>
        <end position="398"/>
    </location>
</feature>
<dbReference type="InterPro" id="IPR036942">
    <property type="entry name" value="Beta-barrel_TonB_sf"/>
</dbReference>
<keyword evidence="17" id="KW-1185">Reference proteome</keyword>
<evidence type="ECO:0000256" key="5">
    <source>
        <dbReference type="ARBA" id="ARBA00022692"/>
    </source>
</evidence>
<dbReference type="PROSITE" id="PS52016">
    <property type="entry name" value="TONB_DEPENDENT_REC_3"/>
    <property type="match status" value="1"/>
</dbReference>
<feature type="compositionally biased region" description="Polar residues" evidence="13">
    <location>
        <begin position="379"/>
        <end position="389"/>
    </location>
</feature>
<evidence type="ECO:0000256" key="11">
    <source>
        <dbReference type="PROSITE-ProRule" id="PRU10144"/>
    </source>
</evidence>
<dbReference type="Pfam" id="PF07715">
    <property type="entry name" value="Plug"/>
    <property type="match status" value="1"/>
</dbReference>
<comment type="subcellular location">
    <subcellularLocation>
        <location evidence="1 10">Cell outer membrane</location>
        <topology evidence="1 10">Multi-pass membrane protein</topology>
    </subcellularLocation>
</comment>
<evidence type="ECO:0000256" key="4">
    <source>
        <dbReference type="ARBA" id="ARBA00022452"/>
    </source>
</evidence>
<dbReference type="GO" id="GO:0044718">
    <property type="term" value="P:siderophore transmembrane transport"/>
    <property type="evidence" value="ECO:0007669"/>
    <property type="project" value="TreeGrafter"/>
</dbReference>
<dbReference type="InterPro" id="IPR010917">
    <property type="entry name" value="TonB_rcpt_CS"/>
</dbReference>
<keyword evidence="9 10" id="KW-0998">Cell outer membrane</keyword>
<keyword evidence="5 10" id="KW-0812">Transmembrane</keyword>
<feature type="short sequence motif" description="TonB C-terminal box" evidence="11">
    <location>
        <begin position="678"/>
        <end position="695"/>
    </location>
</feature>
<evidence type="ECO:0000256" key="2">
    <source>
        <dbReference type="ARBA" id="ARBA00009810"/>
    </source>
</evidence>
<dbReference type="PANTHER" id="PTHR30069">
    <property type="entry name" value="TONB-DEPENDENT OUTER MEMBRANE RECEPTOR"/>
    <property type="match status" value="1"/>
</dbReference>
<evidence type="ECO:0000259" key="14">
    <source>
        <dbReference type="Pfam" id="PF00593"/>
    </source>
</evidence>
<evidence type="ECO:0000256" key="3">
    <source>
        <dbReference type="ARBA" id="ARBA00022448"/>
    </source>
</evidence>
<dbReference type="CDD" id="cd01347">
    <property type="entry name" value="ligand_gated_channel"/>
    <property type="match status" value="1"/>
</dbReference>
<comment type="similarity">
    <text evidence="2 10 12">Belongs to the TonB-dependent receptor family.</text>
</comment>
<dbReference type="InterPro" id="IPR039426">
    <property type="entry name" value="TonB-dep_rcpt-like"/>
</dbReference>
<evidence type="ECO:0000256" key="8">
    <source>
        <dbReference type="ARBA" id="ARBA00023136"/>
    </source>
</evidence>
<dbReference type="Pfam" id="PF00593">
    <property type="entry name" value="TonB_dep_Rec_b-barrel"/>
    <property type="match status" value="1"/>
</dbReference>
<dbReference type="InterPro" id="IPR000531">
    <property type="entry name" value="Beta-barrel_TonB"/>
</dbReference>
<dbReference type="OrthoDB" id="9764669at2"/>
<evidence type="ECO:0000256" key="9">
    <source>
        <dbReference type="ARBA" id="ARBA00023237"/>
    </source>
</evidence>
<dbReference type="NCBIfam" id="TIGR01786">
    <property type="entry name" value="TonB-hemlactrns"/>
    <property type="match status" value="1"/>
</dbReference>
<dbReference type="GO" id="GO:0015232">
    <property type="term" value="F:heme transmembrane transporter activity"/>
    <property type="evidence" value="ECO:0007669"/>
    <property type="project" value="InterPro"/>
</dbReference>
<feature type="domain" description="TonB-dependent receptor plug" evidence="15">
    <location>
        <begin position="81"/>
        <end position="182"/>
    </location>
</feature>
<gene>
    <name evidence="16" type="ORF">B6S08_07555</name>
</gene>
<sequence>MITSCVIISYGLACASFLSQLDEKFIVNRLNIAVCLPERRLSLLALATLTALGLPVQAAGTSQLDEVLVQASRDKSTFGDSKFSTVVITRQQLDEQQPDTVAEALKYAPNIEIGGGPRSSNQKPVIRGLEGTRVLQLVDGARQNFVAGHRGTYQNDPELLKQIDVIKGPVGSQWGSGAIGGVVAQTTQDGRELLDAGQSVGGYIKQGHGTAADQNRTSAALYGADEQFDLLLNGYYRDQHDTRLGNDRSLADSAERGRGGLIKLGWQLDDAQRLSLSHRRSETTGSVPGNPETNVGSSSPLVDRESTDQSTALGYQLNPASGLVDLDLTLYHNRTEVDEFRVVQNQQDHTDYRTLGLSLVNRSQLEWGKLTYGLDGYQDKSQGSRQGANRPTPADGRSEVVGGFVQAELPVAEAWTLLPALRYDHFQTEAKNLAGSKRSESELSKSLALSWQATDWLELIARYDEAFRAPTSEELYTSGTHFSLGPMGSNVFVPNPELRPEKAANKELIARATFDGVLASNDRLKLNASLFQNSVEDFIEQQIIMDFANRVFETRYDNVQDAELQGGELALDYRWQDLELGLSYGRTLGRDKNTGKALEGIPADKWVVSTGYWLLDNQLKLGAHLTRADTVHFENRGYEGYTLLDLGANWYAQGALSGLELGLTVDNLTDEYYRRAFSELYEPGRNIKLSALYRF</sequence>
<feature type="compositionally biased region" description="Polar residues" evidence="13">
    <location>
        <begin position="283"/>
        <end position="300"/>
    </location>
</feature>
<reference evidence="16 17" key="1">
    <citation type="submission" date="2017-08" db="EMBL/GenBank/DDBJ databases">
        <title>A Genome Sequence of Oceanimonas doudoroffii ATCC 27123T.</title>
        <authorList>
            <person name="Brennan M.A."/>
            <person name="Maclea K.S."/>
            <person name="Mcclelland W.D."/>
            <person name="Trachtenberg A.M."/>
        </authorList>
    </citation>
    <scope>NUCLEOTIDE SEQUENCE [LARGE SCALE GENOMIC DNA]</scope>
    <source>
        <strain evidence="16 17">ATCC 27123</strain>
    </source>
</reference>
<evidence type="ECO:0000256" key="6">
    <source>
        <dbReference type="ARBA" id="ARBA00022729"/>
    </source>
</evidence>
<dbReference type="GO" id="GO:0015344">
    <property type="term" value="F:siderophore uptake transmembrane transporter activity"/>
    <property type="evidence" value="ECO:0007669"/>
    <property type="project" value="TreeGrafter"/>
</dbReference>
<dbReference type="Gene3D" id="2.170.130.10">
    <property type="entry name" value="TonB-dependent receptor, plug domain"/>
    <property type="match status" value="1"/>
</dbReference>
<dbReference type="InterPro" id="IPR010949">
    <property type="entry name" value="TonB_Hb/transfer/lactofer_rcpt"/>
</dbReference>
<dbReference type="InterPro" id="IPR011276">
    <property type="entry name" value="TonB_haem/Hb_rcpt"/>
</dbReference>
<keyword evidence="6" id="KW-0732">Signal</keyword>
<feature type="domain" description="TonB-dependent receptor-like beta-barrel" evidence="14">
    <location>
        <begin position="289"/>
        <end position="668"/>
    </location>
</feature>
<keyword evidence="4 10" id="KW-1134">Transmembrane beta strand</keyword>
<evidence type="ECO:0000313" key="16">
    <source>
        <dbReference type="EMBL" id="OXY83335.1"/>
    </source>
</evidence>
<keyword evidence="8 10" id="KW-0472">Membrane</keyword>
<evidence type="ECO:0000256" key="1">
    <source>
        <dbReference type="ARBA" id="ARBA00004571"/>
    </source>
</evidence>
<dbReference type="EMBL" id="NBIM01000001">
    <property type="protein sequence ID" value="OXY83335.1"/>
    <property type="molecule type" value="Genomic_DNA"/>
</dbReference>
<evidence type="ECO:0000256" key="12">
    <source>
        <dbReference type="RuleBase" id="RU003357"/>
    </source>
</evidence>
<keyword evidence="3 10" id="KW-0813">Transport</keyword>
<dbReference type="Gene3D" id="2.40.170.20">
    <property type="entry name" value="TonB-dependent receptor, beta-barrel domain"/>
    <property type="match status" value="1"/>
</dbReference>
<dbReference type="SUPFAM" id="SSF56935">
    <property type="entry name" value="Porins"/>
    <property type="match status" value="1"/>
</dbReference>
<dbReference type="PANTHER" id="PTHR30069:SF41">
    <property type="entry name" value="HEME_HEMOPEXIN UTILIZATION PROTEIN C"/>
    <property type="match status" value="1"/>
</dbReference>
<evidence type="ECO:0000256" key="13">
    <source>
        <dbReference type="SAM" id="MobiDB-lite"/>
    </source>
</evidence>
<organism evidence="16 17">
    <name type="scientific">Oceanimonas doudoroffii</name>
    <dbReference type="NCBI Taxonomy" id="84158"/>
    <lineage>
        <taxon>Bacteria</taxon>
        <taxon>Pseudomonadati</taxon>
        <taxon>Pseudomonadota</taxon>
        <taxon>Gammaproteobacteria</taxon>
        <taxon>Aeromonadales</taxon>
        <taxon>Aeromonadaceae</taxon>
        <taxon>Oceanimonas</taxon>
    </lineage>
</organism>
<dbReference type="Proteomes" id="UP000242757">
    <property type="component" value="Unassembled WGS sequence"/>
</dbReference>
<protein>
    <recommendedName>
        <fullName evidence="18">TonB-dependent receptor</fullName>
    </recommendedName>
</protein>